<evidence type="ECO:0000313" key="3">
    <source>
        <dbReference type="EMBL" id="MBB6430528.1"/>
    </source>
</evidence>
<dbReference type="InterPro" id="IPR052336">
    <property type="entry name" value="MlaD_Phospholipid_Transporter"/>
</dbReference>
<reference evidence="3 4" key="1">
    <citation type="submission" date="2020-08" db="EMBL/GenBank/DDBJ databases">
        <title>Genomic Encyclopedia of Type Strains, Phase IV (KMG-IV): sequencing the most valuable type-strain genomes for metagenomic binning, comparative biology and taxonomic classification.</title>
        <authorList>
            <person name="Goeker M."/>
        </authorList>
    </citation>
    <scope>NUCLEOTIDE SEQUENCE [LARGE SCALE GENOMIC DNA]</scope>
    <source>
        <strain evidence="3 4">DSM 103725</strain>
    </source>
</reference>
<dbReference type="PANTHER" id="PTHR33371:SF4">
    <property type="entry name" value="INTERMEMBRANE PHOSPHOLIPID TRANSPORT SYSTEM BINDING PROTEIN MLAD"/>
    <property type="match status" value="1"/>
</dbReference>
<evidence type="ECO:0000256" key="1">
    <source>
        <dbReference type="SAM" id="Phobius"/>
    </source>
</evidence>
<name>A0A7X0H7H9_9BACT</name>
<dbReference type="Pfam" id="PF02470">
    <property type="entry name" value="MlaD"/>
    <property type="match status" value="1"/>
</dbReference>
<dbReference type="RefSeq" id="WP_184678038.1">
    <property type="nucleotide sequence ID" value="NZ_JACHGY010000001.1"/>
</dbReference>
<keyword evidence="1" id="KW-0472">Membrane</keyword>
<organism evidence="3 4">
    <name type="scientific">Algisphaera agarilytica</name>
    <dbReference type="NCBI Taxonomy" id="1385975"/>
    <lineage>
        <taxon>Bacteria</taxon>
        <taxon>Pseudomonadati</taxon>
        <taxon>Planctomycetota</taxon>
        <taxon>Phycisphaerae</taxon>
        <taxon>Phycisphaerales</taxon>
        <taxon>Phycisphaeraceae</taxon>
        <taxon>Algisphaera</taxon>
    </lineage>
</organism>
<keyword evidence="1" id="KW-1133">Transmembrane helix</keyword>
<dbReference type="InterPro" id="IPR003399">
    <property type="entry name" value="Mce/MlaD"/>
</dbReference>
<feature type="transmembrane region" description="Helical" evidence="1">
    <location>
        <begin position="7"/>
        <end position="31"/>
    </location>
</feature>
<protein>
    <submittedName>
        <fullName evidence="3">Phospholipid/cholesterol/gamma-HCH transport system substrate-binding protein</fullName>
    </submittedName>
</protein>
<evidence type="ECO:0000313" key="4">
    <source>
        <dbReference type="Proteomes" id="UP000541810"/>
    </source>
</evidence>
<dbReference type="AlphaFoldDB" id="A0A7X0H7H9"/>
<accession>A0A7X0H7H9</accession>
<dbReference type="EMBL" id="JACHGY010000001">
    <property type="protein sequence ID" value="MBB6430528.1"/>
    <property type="molecule type" value="Genomic_DNA"/>
</dbReference>
<dbReference type="PANTHER" id="PTHR33371">
    <property type="entry name" value="INTERMEMBRANE PHOSPHOLIPID TRANSPORT SYSTEM BINDING PROTEIN MLAD-RELATED"/>
    <property type="match status" value="1"/>
</dbReference>
<keyword evidence="4" id="KW-1185">Reference proteome</keyword>
<proteinExistence type="predicted"/>
<sequence length="321" mass="33989">MNERNRNIIVGLTTAVALIGLMFLLLVFGYVPSLMKGGYIVNIELDDALGLNPGSRVELSGIDIGAVETVDFKQPLGTGVTVAVRITEDDTLVPVSARAIIEKPLLGGSPTIRFVTNSQNGTPKAFLKKDGSAVVPGSLGALAGIFGELTRVADSFDRLSAEWRNVGEKLNGLLDPQDLAAVEAGEAPGNVTTVIARVDKRLAEFREVLAGIDSLVNDPQLRDDVTATASNARQASEDIAGAMASLEKRYVALADDVSGMIEQVNKLVETANSEEGSFGKVMQDPALYNSLEDAAKRIGTAADELKLLIEKWKAEGVPVSL</sequence>
<feature type="domain" description="Mce/MlaD" evidence="2">
    <location>
        <begin position="38"/>
        <end position="109"/>
    </location>
</feature>
<gene>
    <name evidence="3" type="ORF">HNQ40_002334</name>
</gene>
<evidence type="ECO:0000259" key="2">
    <source>
        <dbReference type="Pfam" id="PF02470"/>
    </source>
</evidence>
<dbReference type="Proteomes" id="UP000541810">
    <property type="component" value="Unassembled WGS sequence"/>
</dbReference>
<comment type="caution">
    <text evidence="3">The sequence shown here is derived from an EMBL/GenBank/DDBJ whole genome shotgun (WGS) entry which is preliminary data.</text>
</comment>
<keyword evidence="1" id="KW-0812">Transmembrane</keyword>